<keyword evidence="8" id="KW-0999">Mitochondrion inner membrane</keyword>
<comment type="similarity">
    <text evidence="3">Belongs to the complex I NDUFB11 subunit family.</text>
</comment>
<evidence type="ECO:0000256" key="4">
    <source>
        <dbReference type="ARBA" id="ARBA00018632"/>
    </source>
</evidence>
<proteinExistence type="inferred from homology"/>
<evidence type="ECO:0000256" key="2">
    <source>
        <dbReference type="ARBA" id="ARBA00004434"/>
    </source>
</evidence>
<dbReference type="RefSeq" id="XP_037163825.1">
    <property type="nucleotide sequence ID" value="XM_037309365.1"/>
</dbReference>
<keyword evidence="10" id="KW-0249">Electron transport</keyword>
<evidence type="ECO:0000256" key="8">
    <source>
        <dbReference type="ARBA" id="ARBA00022792"/>
    </source>
</evidence>
<protein>
    <recommendedName>
        <fullName evidence="4">NADH dehydrogenase [ubiquinone] 1 beta subcomplex subunit 11, mitochondrial</fullName>
    </recommendedName>
    <alternativeName>
        <fullName evidence="15">Complex I-ESSS</fullName>
    </alternativeName>
    <alternativeName>
        <fullName evidence="14">NADH-ubiquinone oxidoreductase ESSS subunit</fullName>
    </alternativeName>
</protein>
<reference evidence="18 19" key="1">
    <citation type="journal article" date="2020" name="Genomics">
        <title>Complete, high-quality genomes from long-read metagenomic sequencing of two wolf lichen thalli reveals enigmatic genome architecture.</title>
        <authorList>
            <person name="McKenzie S.K."/>
            <person name="Walston R.F."/>
            <person name="Allen J.L."/>
        </authorList>
    </citation>
    <scope>NUCLEOTIDE SEQUENCE [LARGE SCALE GENOMIC DNA]</scope>
    <source>
        <strain evidence="18">WasteWater2</strain>
    </source>
</reference>
<dbReference type="InterPro" id="IPR019329">
    <property type="entry name" value="NADH_UbQ_OxRdtase_ESSS_su"/>
</dbReference>
<comment type="subcellular location">
    <subcellularLocation>
        <location evidence="2">Mitochondrion inner membrane</location>
        <topology evidence="2">Single-pass membrane protein</topology>
    </subcellularLocation>
</comment>
<keyword evidence="6" id="KW-0679">Respiratory chain</keyword>
<keyword evidence="12" id="KW-0496">Mitochondrion</keyword>
<evidence type="ECO:0000256" key="1">
    <source>
        <dbReference type="ARBA" id="ARBA00003195"/>
    </source>
</evidence>
<evidence type="ECO:0000256" key="14">
    <source>
        <dbReference type="ARBA" id="ARBA00030753"/>
    </source>
</evidence>
<feature type="compositionally biased region" description="Basic and acidic residues" evidence="17">
    <location>
        <begin position="74"/>
        <end position="90"/>
    </location>
</feature>
<dbReference type="Pfam" id="PF10183">
    <property type="entry name" value="ESSS"/>
    <property type="match status" value="1"/>
</dbReference>
<evidence type="ECO:0000256" key="5">
    <source>
        <dbReference type="ARBA" id="ARBA00022448"/>
    </source>
</evidence>
<evidence type="ECO:0000256" key="16">
    <source>
        <dbReference type="ARBA" id="ARBA00046528"/>
    </source>
</evidence>
<evidence type="ECO:0000256" key="13">
    <source>
        <dbReference type="ARBA" id="ARBA00023136"/>
    </source>
</evidence>
<dbReference type="OrthoDB" id="2147978at2759"/>
<comment type="caution">
    <text evidence="18">The sequence shown here is derived from an EMBL/GenBank/DDBJ whole genome shotgun (WGS) entry which is preliminary data.</text>
</comment>
<dbReference type="AlphaFoldDB" id="A0A8H6L3T1"/>
<keyword evidence="7" id="KW-0812">Transmembrane</keyword>
<dbReference type="GO" id="GO:0005743">
    <property type="term" value="C:mitochondrial inner membrane"/>
    <property type="evidence" value="ECO:0007669"/>
    <property type="project" value="UniProtKB-SubCell"/>
</dbReference>
<evidence type="ECO:0000256" key="3">
    <source>
        <dbReference type="ARBA" id="ARBA00008915"/>
    </source>
</evidence>
<gene>
    <name evidence="18" type="ORF">HO173_007461</name>
</gene>
<sequence length="167" mass="18818">MPSRDLSLLQPGLQIDLTSLHHDTAYRQICSMPPIRPQIHLFRPTSLLSSHPARYFPPPRPSAARTLASTHPPDVSEHPSPDTASHESHYDPPSGWLFGIPPGEKYKKEGWENAWVYGYWGSLLLGIVAYAYKPDTSIQTWALEEARRRLEAEGILPDPDDEAKKQT</sequence>
<feature type="region of interest" description="Disordered" evidence="17">
    <location>
        <begin position="59"/>
        <end position="92"/>
    </location>
</feature>
<name>A0A8H6L3T1_9LECA</name>
<keyword evidence="11" id="KW-1133">Transmembrane helix</keyword>
<evidence type="ECO:0000256" key="12">
    <source>
        <dbReference type="ARBA" id="ARBA00023128"/>
    </source>
</evidence>
<accession>A0A8H6L3T1</accession>
<keyword evidence="19" id="KW-1185">Reference proteome</keyword>
<keyword evidence="5" id="KW-0813">Transport</keyword>
<dbReference type="GeneID" id="59289118"/>
<organism evidence="18 19">
    <name type="scientific">Letharia columbiana</name>
    <dbReference type="NCBI Taxonomy" id="112416"/>
    <lineage>
        <taxon>Eukaryota</taxon>
        <taxon>Fungi</taxon>
        <taxon>Dikarya</taxon>
        <taxon>Ascomycota</taxon>
        <taxon>Pezizomycotina</taxon>
        <taxon>Lecanoromycetes</taxon>
        <taxon>OSLEUM clade</taxon>
        <taxon>Lecanoromycetidae</taxon>
        <taxon>Lecanorales</taxon>
        <taxon>Lecanorineae</taxon>
        <taxon>Parmeliaceae</taxon>
        <taxon>Letharia</taxon>
    </lineage>
</organism>
<evidence type="ECO:0000256" key="11">
    <source>
        <dbReference type="ARBA" id="ARBA00022989"/>
    </source>
</evidence>
<keyword evidence="9" id="KW-0809">Transit peptide</keyword>
<evidence type="ECO:0000256" key="10">
    <source>
        <dbReference type="ARBA" id="ARBA00022982"/>
    </source>
</evidence>
<comment type="subunit">
    <text evidence="16">Complex I is composed of 45 different subunits. Interacts with BCAP31.</text>
</comment>
<evidence type="ECO:0000256" key="17">
    <source>
        <dbReference type="SAM" id="MobiDB-lite"/>
    </source>
</evidence>
<evidence type="ECO:0000256" key="15">
    <source>
        <dbReference type="ARBA" id="ARBA00031387"/>
    </source>
</evidence>
<evidence type="ECO:0000256" key="7">
    <source>
        <dbReference type="ARBA" id="ARBA00022692"/>
    </source>
</evidence>
<evidence type="ECO:0000256" key="9">
    <source>
        <dbReference type="ARBA" id="ARBA00022946"/>
    </source>
</evidence>
<evidence type="ECO:0000256" key="6">
    <source>
        <dbReference type="ARBA" id="ARBA00022660"/>
    </source>
</evidence>
<evidence type="ECO:0000313" key="18">
    <source>
        <dbReference type="EMBL" id="KAF6234428.1"/>
    </source>
</evidence>
<comment type="function">
    <text evidence="1">Accessory subunit of the mitochondrial membrane respiratory chain NADH dehydrogenase (Complex I), that is believed not to be involved in catalysis. Complex I functions in the transfer of electrons from NADH to the respiratory chain. The immediate electron acceptor for the enzyme is believed to be ubiquinone.</text>
</comment>
<dbReference type="PANTHER" id="PTHR40637">
    <property type="entry name" value="ESSS SUBUNIT OF NADH:UBIQUINONE OXIDOREDUCTASE (COMPLEX I) PROTEIN"/>
    <property type="match status" value="1"/>
</dbReference>
<keyword evidence="13" id="KW-0472">Membrane</keyword>
<dbReference type="EMBL" id="JACCJC010000030">
    <property type="protein sequence ID" value="KAF6234428.1"/>
    <property type="molecule type" value="Genomic_DNA"/>
</dbReference>
<dbReference type="Proteomes" id="UP000578531">
    <property type="component" value="Unassembled WGS sequence"/>
</dbReference>
<dbReference type="PANTHER" id="PTHR40637:SF1">
    <property type="entry name" value="ESSS SUBUNIT OF NADH:UBIQUINONE OXIDOREDUCTASE (COMPLEX I) PROTEIN"/>
    <property type="match status" value="1"/>
</dbReference>
<evidence type="ECO:0000313" key="19">
    <source>
        <dbReference type="Proteomes" id="UP000578531"/>
    </source>
</evidence>